<dbReference type="Gene3D" id="3.30.160.390">
    <property type="entry name" value="Integrase, DNA-binding domain"/>
    <property type="match status" value="1"/>
</dbReference>
<dbReference type="InterPro" id="IPR010998">
    <property type="entry name" value="Integrase_recombinase_N"/>
</dbReference>
<dbReference type="InterPro" id="IPR050808">
    <property type="entry name" value="Phage_Integrase"/>
</dbReference>
<proteinExistence type="inferred from homology"/>
<reference evidence="8 9" key="1">
    <citation type="submission" date="2018-06" db="EMBL/GenBank/DDBJ databases">
        <authorList>
            <consortium name="Pathogen Informatics"/>
            <person name="Doyle S."/>
        </authorList>
    </citation>
    <scope>NUCLEOTIDE SEQUENCE [LARGE SCALE GENOMIC DNA]</scope>
    <source>
        <strain evidence="8 9">NCTC11165</strain>
    </source>
</reference>
<dbReference type="PROSITE" id="PS51898">
    <property type="entry name" value="TYR_RECOMBINASE"/>
    <property type="match status" value="1"/>
</dbReference>
<dbReference type="GO" id="GO:0006310">
    <property type="term" value="P:DNA recombination"/>
    <property type="evidence" value="ECO:0007669"/>
    <property type="project" value="UniProtKB-KW"/>
</dbReference>
<dbReference type="InterPro" id="IPR025166">
    <property type="entry name" value="Integrase_DNA_bind_dom"/>
</dbReference>
<dbReference type="GO" id="GO:0003677">
    <property type="term" value="F:DNA binding"/>
    <property type="evidence" value="ECO:0007669"/>
    <property type="project" value="UniProtKB-UniRule"/>
</dbReference>
<dbReference type="RefSeq" id="WP_128115716.1">
    <property type="nucleotide sequence ID" value="NZ_UAQM01000011.1"/>
</dbReference>
<dbReference type="InterPro" id="IPR013762">
    <property type="entry name" value="Integrase-like_cat_sf"/>
</dbReference>
<dbReference type="Gene3D" id="1.10.150.130">
    <property type="match status" value="1"/>
</dbReference>
<evidence type="ECO:0000256" key="2">
    <source>
        <dbReference type="ARBA" id="ARBA00022908"/>
    </source>
</evidence>
<dbReference type="GO" id="GO:0015074">
    <property type="term" value="P:DNA integration"/>
    <property type="evidence" value="ECO:0007669"/>
    <property type="project" value="UniProtKB-KW"/>
</dbReference>
<feature type="domain" description="Tyr recombinase" evidence="6">
    <location>
        <begin position="200"/>
        <end position="376"/>
    </location>
</feature>
<evidence type="ECO:0000313" key="8">
    <source>
        <dbReference type="EMBL" id="SPU44352.1"/>
    </source>
</evidence>
<dbReference type="SUPFAM" id="SSF56349">
    <property type="entry name" value="DNA breaking-rejoining enzymes"/>
    <property type="match status" value="1"/>
</dbReference>
<dbReference type="AlphaFoldDB" id="A0A2X1AUV7"/>
<dbReference type="EMBL" id="UAQM01000011">
    <property type="protein sequence ID" value="SPU44352.1"/>
    <property type="molecule type" value="Genomic_DNA"/>
</dbReference>
<keyword evidence="2" id="KW-0229">DNA integration</keyword>
<dbReference type="PANTHER" id="PTHR30629:SF2">
    <property type="entry name" value="PROPHAGE INTEGRASE INTS-RELATED"/>
    <property type="match status" value="1"/>
</dbReference>
<evidence type="ECO:0000256" key="4">
    <source>
        <dbReference type="ARBA" id="ARBA00023172"/>
    </source>
</evidence>
<keyword evidence="3 5" id="KW-0238">DNA-binding</keyword>
<dbReference type="InterPro" id="IPR044068">
    <property type="entry name" value="CB"/>
</dbReference>
<evidence type="ECO:0000259" key="6">
    <source>
        <dbReference type="PROSITE" id="PS51898"/>
    </source>
</evidence>
<sequence length="387" mass="43419">MANEKLTKRAVDRLEPREKDYIVFDEDLPGFGVRVMPSGKRFYLIQYRRHGRTRRVMIGPHGLVTAEIARREANRMLGAVRGGGDDPATLRDIERQAATIPELGARFLKEHVEVRCKPSTQYEYRRAVELFINPFFGKQRVRTVTSADAAELHGKYANTPYQSNRVLGVLSKMMNLAEIWGMRDRRTNPCDDVRPFPERKRERFLSPEEIERLGAALNEAERSGAESRFAVAAFRLLLLTGCRLGEIQRLKWSYVDLGASRIRLPDSKTGAKTVYLGAAVVELLRKLPEVDGNPYVIVGKLPGTHLTDLQHPWRRIRASAALDDVRIHDLRHTFASDGVLGGEGLPMIGKLLGHTQVQTTARYAHLADNPVKEAATRIAGRLAAALG</sequence>
<dbReference type="InterPro" id="IPR011010">
    <property type="entry name" value="DNA_brk_join_enz"/>
</dbReference>
<organism evidence="8 9">
    <name type="scientific">Brevundimonas diminuta</name>
    <name type="common">Pseudomonas diminuta</name>
    <dbReference type="NCBI Taxonomy" id="293"/>
    <lineage>
        <taxon>Bacteria</taxon>
        <taxon>Pseudomonadati</taxon>
        <taxon>Pseudomonadota</taxon>
        <taxon>Alphaproteobacteria</taxon>
        <taxon>Caulobacterales</taxon>
        <taxon>Caulobacteraceae</taxon>
        <taxon>Brevundimonas</taxon>
    </lineage>
</organism>
<feature type="domain" description="Core-binding (CB)" evidence="7">
    <location>
        <begin position="98"/>
        <end position="178"/>
    </location>
</feature>
<evidence type="ECO:0000256" key="3">
    <source>
        <dbReference type="ARBA" id="ARBA00023125"/>
    </source>
</evidence>
<evidence type="ECO:0000259" key="7">
    <source>
        <dbReference type="PROSITE" id="PS51900"/>
    </source>
</evidence>
<evidence type="ECO:0000256" key="1">
    <source>
        <dbReference type="ARBA" id="ARBA00008857"/>
    </source>
</evidence>
<dbReference type="PANTHER" id="PTHR30629">
    <property type="entry name" value="PROPHAGE INTEGRASE"/>
    <property type="match status" value="1"/>
</dbReference>
<comment type="similarity">
    <text evidence="1">Belongs to the 'phage' integrase family.</text>
</comment>
<dbReference type="Gene3D" id="1.10.443.10">
    <property type="entry name" value="Intergrase catalytic core"/>
    <property type="match status" value="1"/>
</dbReference>
<dbReference type="Proteomes" id="UP000250358">
    <property type="component" value="Unassembled WGS sequence"/>
</dbReference>
<dbReference type="PROSITE" id="PS51900">
    <property type="entry name" value="CB"/>
    <property type="match status" value="1"/>
</dbReference>
<evidence type="ECO:0000256" key="5">
    <source>
        <dbReference type="PROSITE-ProRule" id="PRU01248"/>
    </source>
</evidence>
<evidence type="ECO:0000313" key="9">
    <source>
        <dbReference type="Proteomes" id="UP000250358"/>
    </source>
</evidence>
<dbReference type="Pfam" id="PF00589">
    <property type="entry name" value="Phage_integrase"/>
    <property type="match status" value="1"/>
</dbReference>
<dbReference type="InterPro" id="IPR002104">
    <property type="entry name" value="Integrase_catalytic"/>
</dbReference>
<accession>A0A2X1AUV7</accession>
<name>A0A2X1AUV7_BREDI</name>
<dbReference type="Pfam" id="PF13356">
    <property type="entry name" value="Arm-DNA-bind_3"/>
    <property type="match status" value="1"/>
</dbReference>
<dbReference type="InterPro" id="IPR038488">
    <property type="entry name" value="Integrase_DNA-bd_sf"/>
</dbReference>
<dbReference type="CDD" id="cd00796">
    <property type="entry name" value="INT_Rci_Hp1_C"/>
    <property type="match status" value="1"/>
</dbReference>
<gene>
    <name evidence="8" type="primary">xerD_2</name>
    <name evidence="8" type="ORF">NCTC11165_01755</name>
</gene>
<keyword evidence="4" id="KW-0233">DNA recombination</keyword>
<protein>
    <submittedName>
        <fullName evidence="8">Tyrosine recombinase XerD</fullName>
    </submittedName>
</protein>